<organism evidence="3 4">
    <name type="scientific">Prosthecobacter dejongeii</name>
    <dbReference type="NCBI Taxonomy" id="48465"/>
    <lineage>
        <taxon>Bacteria</taxon>
        <taxon>Pseudomonadati</taxon>
        <taxon>Verrucomicrobiota</taxon>
        <taxon>Verrucomicrobiia</taxon>
        <taxon>Verrucomicrobiales</taxon>
        <taxon>Verrucomicrobiaceae</taxon>
        <taxon>Prosthecobacter</taxon>
    </lineage>
</organism>
<keyword evidence="4" id="KW-1185">Reference proteome</keyword>
<feature type="signal peptide" evidence="2">
    <location>
        <begin position="1"/>
        <end position="20"/>
    </location>
</feature>
<gene>
    <name evidence="3" type="ORF">HNQ64_000581</name>
</gene>
<feature type="transmembrane region" description="Helical" evidence="1">
    <location>
        <begin position="71"/>
        <end position="89"/>
    </location>
</feature>
<feature type="transmembrane region" description="Helical" evidence="1">
    <location>
        <begin position="36"/>
        <end position="59"/>
    </location>
</feature>
<accession>A0A7W8DNI1</accession>
<dbReference type="RefSeq" id="WP_184205148.1">
    <property type="nucleotide sequence ID" value="NZ_JACHIF010000001.1"/>
</dbReference>
<evidence type="ECO:0000313" key="4">
    <source>
        <dbReference type="Proteomes" id="UP000534294"/>
    </source>
</evidence>
<dbReference type="Proteomes" id="UP000534294">
    <property type="component" value="Unassembled WGS sequence"/>
</dbReference>
<sequence length="90" mass="9683">MKITIYISLVALLISSPLFAAETLESVHGAAKTLDYWRQNIFFSNVSHAAGGFGLALVLPRSLTGRPAMRLVGWLLIGFLLIAHAMAVTA</sequence>
<keyword evidence="1" id="KW-0812">Transmembrane</keyword>
<proteinExistence type="predicted"/>
<keyword evidence="1" id="KW-0472">Membrane</keyword>
<dbReference type="AlphaFoldDB" id="A0A7W8DNI1"/>
<evidence type="ECO:0000256" key="1">
    <source>
        <dbReference type="SAM" id="Phobius"/>
    </source>
</evidence>
<comment type="caution">
    <text evidence="3">The sequence shown here is derived from an EMBL/GenBank/DDBJ whole genome shotgun (WGS) entry which is preliminary data.</text>
</comment>
<dbReference type="EMBL" id="JACHIF010000001">
    <property type="protein sequence ID" value="MBB5036347.1"/>
    <property type="molecule type" value="Genomic_DNA"/>
</dbReference>
<protein>
    <recommendedName>
        <fullName evidence="5">HupE / UreJ protein</fullName>
    </recommendedName>
</protein>
<evidence type="ECO:0000313" key="3">
    <source>
        <dbReference type="EMBL" id="MBB5036347.1"/>
    </source>
</evidence>
<feature type="chain" id="PRO_5031540260" description="HupE / UreJ protein" evidence="2">
    <location>
        <begin position="21"/>
        <end position="90"/>
    </location>
</feature>
<evidence type="ECO:0000256" key="2">
    <source>
        <dbReference type="SAM" id="SignalP"/>
    </source>
</evidence>
<keyword evidence="2" id="KW-0732">Signal</keyword>
<name>A0A7W8DNI1_9BACT</name>
<reference evidence="3 4" key="1">
    <citation type="submission" date="2020-08" db="EMBL/GenBank/DDBJ databases">
        <title>Genomic Encyclopedia of Type Strains, Phase IV (KMG-IV): sequencing the most valuable type-strain genomes for metagenomic binning, comparative biology and taxonomic classification.</title>
        <authorList>
            <person name="Goeker M."/>
        </authorList>
    </citation>
    <scope>NUCLEOTIDE SEQUENCE [LARGE SCALE GENOMIC DNA]</scope>
    <source>
        <strain evidence="3 4">DSM 12251</strain>
    </source>
</reference>
<evidence type="ECO:0008006" key="5">
    <source>
        <dbReference type="Google" id="ProtNLM"/>
    </source>
</evidence>
<keyword evidence="1" id="KW-1133">Transmembrane helix</keyword>